<protein>
    <recommendedName>
        <fullName evidence="4">MFS transporter</fullName>
    </recommendedName>
</protein>
<name>A0ABP8JXP6_9MICO</name>
<feature type="transmembrane region" description="Helical" evidence="1">
    <location>
        <begin position="83"/>
        <end position="102"/>
    </location>
</feature>
<comment type="caution">
    <text evidence="2">The sequence shown here is derived from an EMBL/GenBank/DDBJ whole genome shotgun (WGS) entry which is preliminary data.</text>
</comment>
<proteinExistence type="predicted"/>
<gene>
    <name evidence="2" type="ORF">GCM10023153_20930</name>
</gene>
<reference evidence="3" key="1">
    <citation type="journal article" date="2019" name="Int. J. Syst. Evol. Microbiol.">
        <title>The Global Catalogue of Microorganisms (GCM) 10K type strain sequencing project: providing services to taxonomists for standard genome sequencing and annotation.</title>
        <authorList>
            <consortium name="The Broad Institute Genomics Platform"/>
            <consortium name="The Broad Institute Genome Sequencing Center for Infectious Disease"/>
            <person name="Wu L."/>
            <person name="Ma J."/>
        </authorList>
    </citation>
    <scope>NUCLEOTIDE SEQUENCE [LARGE SCALE GENOMIC DNA]</scope>
    <source>
        <strain evidence="3">JCM 17738</strain>
    </source>
</reference>
<evidence type="ECO:0000256" key="1">
    <source>
        <dbReference type="SAM" id="Phobius"/>
    </source>
</evidence>
<sequence length="225" mass="22628">MTGREPVRSRGYAHLVTGMPQRTRDARMLRALVATLVVIGLGHTAHSLGGATGPQPLAVLILAALVGPLVWALVRRGASATRLGVAMGAGQVLTHVTLVMMAPGRGTSMAPHVHGASGLPTSDAVAAAGATVTSMGAAGTSLLASLHVTPGMLAAHAIATVVAAVLLSRGEDAVRAVVRALLPQPLSLRFAHGILRLAVEAGALTTPTSRALRPLGGRGPPLPVT</sequence>
<dbReference type="EMBL" id="BAABFX010000028">
    <property type="protein sequence ID" value="GAA4397231.1"/>
    <property type="molecule type" value="Genomic_DNA"/>
</dbReference>
<accession>A0ABP8JXP6</accession>
<evidence type="ECO:0008006" key="4">
    <source>
        <dbReference type="Google" id="ProtNLM"/>
    </source>
</evidence>
<dbReference type="Proteomes" id="UP001500390">
    <property type="component" value="Unassembled WGS sequence"/>
</dbReference>
<keyword evidence="3" id="KW-1185">Reference proteome</keyword>
<feature type="transmembrane region" description="Helical" evidence="1">
    <location>
        <begin position="28"/>
        <end position="45"/>
    </location>
</feature>
<keyword evidence="1" id="KW-0812">Transmembrane</keyword>
<evidence type="ECO:0000313" key="3">
    <source>
        <dbReference type="Proteomes" id="UP001500390"/>
    </source>
</evidence>
<evidence type="ECO:0000313" key="2">
    <source>
        <dbReference type="EMBL" id="GAA4397231.1"/>
    </source>
</evidence>
<organism evidence="2 3">
    <name type="scientific">Ornithinibacter aureus</name>
    <dbReference type="NCBI Taxonomy" id="622664"/>
    <lineage>
        <taxon>Bacteria</taxon>
        <taxon>Bacillati</taxon>
        <taxon>Actinomycetota</taxon>
        <taxon>Actinomycetes</taxon>
        <taxon>Micrococcales</taxon>
        <taxon>Intrasporangiaceae</taxon>
        <taxon>Ornithinibacter</taxon>
    </lineage>
</organism>
<keyword evidence="1" id="KW-1133">Transmembrane helix</keyword>
<feature type="transmembrane region" description="Helical" evidence="1">
    <location>
        <begin position="57"/>
        <end position="74"/>
    </location>
</feature>
<keyword evidence="1" id="KW-0472">Membrane</keyword>